<keyword evidence="2" id="KW-1185">Reference proteome</keyword>
<organism evidence="1 2">
    <name type="scientific">Cotonvirus japonicus</name>
    <dbReference type="NCBI Taxonomy" id="2811091"/>
    <lineage>
        <taxon>Viruses</taxon>
        <taxon>Varidnaviria</taxon>
        <taxon>Bamfordvirae</taxon>
        <taxon>Nucleocytoviricota</taxon>
        <taxon>Megaviricetes</taxon>
        <taxon>Imitervirales</taxon>
        <taxon>Mimiviridae</taxon>
        <taxon>Megamimivirinae</taxon>
        <taxon>Cotonvirus</taxon>
        <taxon>Cotonvirus japonicum</taxon>
    </lineage>
</organism>
<evidence type="ECO:0000313" key="2">
    <source>
        <dbReference type="Proteomes" id="UP001321479"/>
    </source>
</evidence>
<reference evidence="1 2" key="1">
    <citation type="submission" date="2021-02" db="EMBL/GenBank/DDBJ databases">
        <title>Cotonvirus japonicus, which uses Golgi apparatus of host cells for its virion factory, phylogenetically links tailed tupanvirus and icosahedral mimivirus.</title>
        <authorList>
            <person name="Takahashi H."/>
            <person name="Fukaya S."/>
            <person name="Song C."/>
            <person name="Murata K."/>
            <person name="Takemura M."/>
        </authorList>
    </citation>
    <scope>NUCLEOTIDE SEQUENCE [LARGE SCALE GENOMIC DNA]</scope>
</reference>
<protein>
    <submittedName>
        <fullName evidence="1">ORFan, which is homologous to Tupanvirus deep ocean</fullName>
    </submittedName>
</protein>
<dbReference type="Proteomes" id="UP001321479">
    <property type="component" value="Segment"/>
</dbReference>
<proteinExistence type="predicted"/>
<dbReference type="EMBL" id="AP024483">
    <property type="protein sequence ID" value="BCS83360.1"/>
    <property type="molecule type" value="Genomic_DNA"/>
</dbReference>
<accession>A0ABM7NT61</accession>
<dbReference type="RefSeq" id="YP_010841968.1">
    <property type="nucleotide sequence ID" value="NC_079139.1"/>
</dbReference>
<name>A0ABM7NT61_9VIRU</name>
<sequence length="75" mass="8471">MSANKIIIKYILISSYHFTQSTPGIQQIGIIFVKISIGIQLIKNTKTIPTIPTTSALKNPINKLYYILTFDIIFN</sequence>
<evidence type="ECO:0000313" key="1">
    <source>
        <dbReference type="EMBL" id="BCS83360.1"/>
    </source>
</evidence>
<dbReference type="GeneID" id="80558565"/>